<name>A0A8T0QBI6_PANVG</name>
<feature type="domain" description="F-box" evidence="2">
    <location>
        <begin position="45"/>
        <end position="81"/>
    </location>
</feature>
<dbReference type="InterPro" id="IPR036047">
    <property type="entry name" value="F-box-like_dom_sf"/>
</dbReference>
<sequence length="501" mass="56533">MQPERRHRRQILALDATSASAEKKKGSPYQQDDSPQCGKRVRYTDLPEEIWQHIHSLMPLRDAARAAIVSHAFLHSWRHRPNLTFSFRTVCSINCATDFTKTVDHIMRKHSGIGVKALTIDLDPFYNTKSSSYLDSWLQIAVTPRIQELTLVLARFTEPIAKSYYNFPCSLLSDGSGSLIQLLHLCCCTFRPTAKLGCFGSLKRLHLISVHISGDELGCLLSGSVALEQLRLKHCHEIIYVKVPFLLQQLSYIEVYDCRQLQVIESKAPNVRSLRFTNERLQLSFRESLLVKNIYMHNSNVLCHACVELPSISPNLETATIVSSGEMVNECTIPSKFLHLKYLHIALSGINIFPSYDYFSLVSFLDAAPSLETFILDVTSRHTENDSIFVESLHLRQMPEHRHDNLRNVKITCFRSAKSLVELTCHILKNTSVECLTLDTTCGLYTCSTSTIGKCFPMTKDALVEAPKALFAIATYIEGKVPSAVKLNIVPPCSRCHAIEF</sequence>
<protein>
    <recommendedName>
        <fullName evidence="6">F-box domain-containing protein</fullName>
    </recommendedName>
</protein>
<dbReference type="EMBL" id="CM029049">
    <property type="protein sequence ID" value="KAG2571203.1"/>
    <property type="molecule type" value="Genomic_DNA"/>
</dbReference>
<feature type="region of interest" description="Disordered" evidence="1">
    <location>
        <begin position="1"/>
        <end position="38"/>
    </location>
</feature>
<dbReference type="AlphaFoldDB" id="A0A8T0QBI6"/>
<gene>
    <name evidence="4" type="ORF">PVAP13_7KG081400</name>
</gene>
<dbReference type="InterPro" id="IPR053772">
    <property type="entry name" value="At1g61320/At1g61330-like"/>
</dbReference>
<dbReference type="SUPFAM" id="SSF52058">
    <property type="entry name" value="L domain-like"/>
    <property type="match status" value="1"/>
</dbReference>
<keyword evidence="5" id="KW-1185">Reference proteome</keyword>
<organism evidence="4 5">
    <name type="scientific">Panicum virgatum</name>
    <name type="common">Blackwell switchgrass</name>
    <dbReference type="NCBI Taxonomy" id="38727"/>
    <lineage>
        <taxon>Eukaryota</taxon>
        <taxon>Viridiplantae</taxon>
        <taxon>Streptophyta</taxon>
        <taxon>Embryophyta</taxon>
        <taxon>Tracheophyta</taxon>
        <taxon>Spermatophyta</taxon>
        <taxon>Magnoliopsida</taxon>
        <taxon>Liliopsida</taxon>
        <taxon>Poales</taxon>
        <taxon>Poaceae</taxon>
        <taxon>PACMAD clade</taxon>
        <taxon>Panicoideae</taxon>
        <taxon>Panicodae</taxon>
        <taxon>Paniceae</taxon>
        <taxon>Panicinae</taxon>
        <taxon>Panicum</taxon>
        <taxon>Panicum sect. Hiantes</taxon>
    </lineage>
</organism>
<evidence type="ECO:0000256" key="1">
    <source>
        <dbReference type="SAM" id="MobiDB-lite"/>
    </source>
</evidence>
<evidence type="ECO:0000313" key="5">
    <source>
        <dbReference type="Proteomes" id="UP000823388"/>
    </source>
</evidence>
<accession>A0A8T0QBI6</accession>
<dbReference type="SUPFAM" id="SSF81383">
    <property type="entry name" value="F-box domain"/>
    <property type="match status" value="1"/>
</dbReference>
<feature type="domain" description="At1g61320/AtMIF1 LRR" evidence="3">
    <location>
        <begin position="106"/>
        <end position="494"/>
    </location>
</feature>
<dbReference type="Pfam" id="PF00646">
    <property type="entry name" value="F-box"/>
    <property type="match status" value="1"/>
</dbReference>
<comment type="caution">
    <text evidence="4">The sequence shown here is derived from an EMBL/GenBank/DDBJ whole genome shotgun (WGS) entry which is preliminary data.</text>
</comment>
<dbReference type="InterPro" id="IPR055357">
    <property type="entry name" value="LRR_At1g61320_AtMIF1"/>
</dbReference>
<dbReference type="Proteomes" id="UP000823388">
    <property type="component" value="Chromosome 7K"/>
</dbReference>
<evidence type="ECO:0008006" key="6">
    <source>
        <dbReference type="Google" id="ProtNLM"/>
    </source>
</evidence>
<evidence type="ECO:0000259" key="3">
    <source>
        <dbReference type="Pfam" id="PF23622"/>
    </source>
</evidence>
<dbReference type="InterPro" id="IPR001810">
    <property type="entry name" value="F-box_dom"/>
</dbReference>
<evidence type="ECO:0000313" key="4">
    <source>
        <dbReference type="EMBL" id="KAG2571203.1"/>
    </source>
</evidence>
<reference evidence="4 5" key="1">
    <citation type="submission" date="2020-05" db="EMBL/GenBank/DDBJ databases">
        <title>WGS assembly of Panicum virgatum.</title>
        <authorList>
            <person name="Lovell J.T."/>
            <person name="Jenkins J."/>
            <person name="Shu S."/>
            <person name="Juenger T.E."/>
            <person name="Schmutz J."/>
        </authorList>
    </citation>
    <scope>NUCLEOTIDE SEQUENCE [LARGE SCALE GENOMIC DNA]</scope>
    <source>
        <strain evidence="5">cv. AP13</strain>
    </source>
</reference>
<dbReference type="Pfam" id="PF23622">
    <property type="entry name" value="LRR_At1g61320_AtMIF1"/>
    <property type="match status" value="1"/>
</dbReference>
<dbReference type="PANTHER" id="PTHR34145">
    <property type="entry name" value="OS02G0105600 PROTEIN"/>
    <property type="match status" value="1"/>
</dbReference>
<feature type="compositionally biased region" description="Basic residues" evidence="1">
    <location>
        <begin position="1"/>
        <end position="10"/>
    </location>
</feature>
<evidence type="ECO:0000259" key="2">
    <source>
        <dbReference type="Pfam" id="PF00646"/>
    </source>
</evidence>
<dbReference type="PANTHER" id="PTHR34145:SF8">
    <property type="entry name" value="OS05G0538250 PROTEIN"/>
    <property type="match status" value="1"/>
</dbReference>
<proteinExistence type="predicted"/>